<name>A0ABP0I7Y2_9DINO</name>
<dbReference type="EMBL" id="CAXAMN010002225">
    <property type="protein sequence ID" value="CAK8998671.1"/>
    <property type="molecule type" value="Genomic_DNA"/>
</dbReference>
<feature type="compositionally biased region" description="Low complexity" evidence="1">
    <location>
        <begin position="282"/>
        <end position="296"/>
    </location>
</feature>
<feature type="compositionally biased region" description="Low complexity" evidence="1">
    <location>
        <begin position="316"/>
        <end position="335"/>
    </location>
</feature>
<gene>
    <name evidence="3" type="ORF">CCMP2556_LOCUS5339</name>
</gene>
<evidence type="ECO:0000313" key="3">
    <source>
        <dbReference type="EMBL" id="CAK8998671.1"/>
    </source>
</evidence>
<organism evidence="3 4">
    <name type="scientific">Durusdinium trenchii</name>
    <dbReference type="NCBI Taxonomy" id="1381693"/>
    <lineage>
        <taxon>Eukaryota</taxon>
        <taxon>Sar</taxon>
        <taxon>Alveolata</taxon>
        <taxon>Dinophyceae</taxon>
        <taxon>Suessiales</taxon>
        <taxon>Symbiodiniaceae</taxon>
        <taxon>Durusdinium</taxon>
    </lineage>
</organism>
<protein>
    <submittedName>
        <fullName evidence="3">Uncharacterized protein</fullName>
    </submittedName>
</protein>
<accession>A0ABP0I7Y2</accession>
<keyword evidence="4" id="KW-1185">Reference proteome</keyword>
<evidence type="ECO:0000256" key="1">
    <source>
        <dbReference type="SAM" id="MobiDB-lite"/>
    </source>
</evidence>
<feature type="signal peptide" evidence="2">
    <location>
        <begin position="1"/>
        <end position="20"/>
    </location>
</feature>
<evidence type="ECO:0000256" key="2">
    <source>
        <dbReference type="SAM" id="SignalP"/>
    </source>
</evidence>
<sequence>MAMTMTLLWFFMIATRLSTATFPYCETATTTAAPANISEVPVEVNVQGQSGKFTIVPKGSSGNSVGIRVTMDALREVDASGNAVGQSGSVKHSVNTFASQDFTVGDVELVSIGSVSASKVSFESTISSIGKLGVDTYLIATSGTVGMNTDSWEVGMGDLKWNIRLWDWTWCGDVGATCKNGEVGDAVELDITVTNMGGGSASEKEGDKKEVSLGGSAELSLSTAVQTDCVWEEMAAGYPMITTQGSGTTLTFRFPRFIDSSLYDPVVSGSCDELGLDCSSTTTGSTVFSTTGTGSTTDDDSTTEDDSTTDDDSTTEDGTGTTEDPTDPGSAASEPAGVALAAGLALTSFAFA</sequence>
<comment type="caution">
    <text evidence="3">The sequence shown here is derived from an EMBL/GenBank/DDBJ whole genome shotgun (WGS) entry which is preliminary data.</text>
</comment>
<feature type="region of interest" description="Disordered" evidence="1">
    <location>
        <begin position="282"/>
        <end position="335"/>
    </location>
</feature>
<feature type="chain" id="PRO_5047082274" evidence="2">
    <location>
        <begin position="21"/>
        <end position="352"/>
    </location>
</feature>
<reference evidence="3 4" key="1">
    <citation type="submission" date="2024-02" db="EMBL/GenBank/DDBJ databases">
        <authorList>
            <person name="Chen Y."/>
            <person name="Shah S."/>
            <person name="Dougan E. K."/>
            <person name="Thang M."/>
            <person name="Chan C."/>
        </authorList>
    </citation>
    <scope>NUCLEOTIDE SEQUENCE [LARGE SCALE GENOMIC DNA]</scope>
</reference>
<dbReference type="Proteomes" id="UP001642484">
    <property type="component" value="Unassembled WGS sequence"/>
</dbReference>
<proteinExistence type="predicted"/>
<evidence type="ECO:0000313" key="4">
    <source>
        <dbReference type="Proteomes" id="UP001642484"/>
    </source>
</evidence>
<keyword evidence="2" id="KW-0732">Signal</keyword>
<feature type="compositionally biased region" description="Acidic residues" evidence="1">
    <location>
        <begin position="297"/>
        <end position="315"/>
    </location>
</feature>